<organism evidence="1 2">
    <name type="scientific">Plakobranchus ocellatus</name>
    <dbReference type="NCBI Taxonomy" id="259542"/>
    <lineage>
        <taxon>Eukaryota</taxon>
        <taxon>Metazoa</taxon>
        <taxon>Spiralia</taxon>
        <taxon>Lophotrochozoa</taxon>
        <taxon>Mollusca</taxon>
        <taxon>Gastropoda</taxon>
        <taxon>Heterobranchia</taxon>
        <taxon>Euthyneura</taxon>
        <taxon>Panpulmonata</taxon>
        <taxon>Sacoglossa</taxon>
        <taxon>Placobranchoidea</taxon>
        <taxon>Plakobranchidae</taxon>
        <taxon>Plakobranchus</taxon>
    </lineage>
</organism>
<evidence type="ECO:0000313" key="1">
    <source>
        <dbReference type="EMBL" id="GFO46247.1"/>
    </source>
</evidence>
<comment type="caution">
    <text evidence="1">The sequence shown here is derived from an EMBL/GenBank/DDBJ whole genome shotgun (WGS) entry which is preliminary data.</text>
</comment>
<protein>
    <submittedName>
        <fullName evidence="1">Uncharacterized protein</fullName>
    </submittedName>
</protein>
<accession>A0AAV4DPG9</accession>
<dbReference type="EMBL" id="BLXT01008183">
    <property type="protein sequence ID" value="GFO46247.1"/>
    <property type="molecule type" value="Genomic_DNA"/>
</dbReference>
<reference evidence="1 2" key="1">
    <citation type="journal article" date="2021" name="Elife">
        <title>Chloroplast acquisition without the gene transfer in kleptoplastic sea slugs, Plakobranchus ocellatus.</title>
        <authorList>
            <person name="Maeda T."/>
            <person name="Takahashi S."/>
            <person name="Yoshida T."/>
            <person name="Shimamura S."/>
            <person name="Takaki Y."/>
            <person name="Nagai Y."/>
            <person name="Toyoda A."/>
            <person name="Suzuki Y."/>
            <person name="Arimoto A."/>
            <person name="Ishii H."/>
            <person name="Satoh N."/>
            <person name="Nishiyama T."/>
            <person name="Hasebe M."/>
            <person name="Maruyama T."/>
            <person name="Minagawa J."/>
            <person name="Obokata J."/>
            <person name="Shigenobu S."/>
        </authorList>
    </citation>
    <scope>NUCLEOTIDE SEQUENCE [LARGE SCALE GENOMIC DNA]</scope>
</reference>
<proteinExistence type="predicted"/>
<dbReference type="Proteomes" id="UP000735302">
    <property type="component" value="Unassembled WGS sequence"/>
</dbReference>
<name>A0AAV4DPG9_9GAST</name>
<dbReference type="AlphaFoldDB" id="A0AAV4DPG9"/>
<evidence type="ECO:0000313" key="2">
    <source>
        <dbReference type="Proteomes" id="UP000735302"/>
    </source>
</evidence>
<keyword evidence="2" id="KW-1185">Reference proteome</keyword>
<gene>
    <name evidence="1" type="ORF">PoB_007275200</name>
</gene>
<sequence length="102" mass="11782">MKTKRTLASKTTDSLGREEQSIRLFSKQKYIPTRRFENIMVAHGLRVMNENSEMFTDQCTLNQLCGRKKNFPLIDSETAQPVEEEEMYIDSVTTYPGNKDGN</sequence>